<dbReference type="Pfam" id="PF01486">
    <property type="entry name" value="K-box"/>
    <property type="match status" value="1"/>
</dbReference>
<dbReference type="AlphaFoldDB" id="A0AAV8HPP5"/>
<dbReference type="CDD" id="cd00265">
    <property type="entry name" value="MADS_MEF2_like"/>
    <property type="match status" value="1"/>
</dbReference>
<dbReference type="PANTHER" id="PTHR48019">
    <property type="entry name" value="SERUM RESPONSE FACTOR HOMOLOG"/>
    <property type="match status" value="1"/>
</dbReference>
<evidence type="ECO:0000313" key="10">
    <source>
        <dbReference type="Proteomes" id="UP001140206"/>
    </source>
</evidence>
<comment type="subcellular location">
    <subcellularLocation>
        <location evidence="1">Nucleus</location>
    </subcellularLocation>
</comment>
<dbReference type="PROSITE" id="PS50066">
    <property type="entry name" value="MADS_BOX_2"/>
    <property type="match status" value="1"/>
</dbReference>
<dbReference type="SUPFAM" id="SSF55455">
    <property type="entry name" value="SRF-like"/>
    <property type="match status" value="1"/>
</dbReference>
<dbReference type="SMART" id="SM00432">
    <property type="entry name" value="MADS"/>
    <property type="match status" value="1"/>
</dbReference>
<dbReference type="GO" id="GO:0003700">
    <property type="term" value="F:DNA-binding transcription factor activity"/>
    <property type="evidence" value="ECO:0007669"/>
    <property type="project" value="InterPro"/>
</dbReference>
<dbReference type="Pfam" id="PF00319">
    <property type="entry name" value="SRF-TF"/>
    <property type="match status" value="1"/>
</dbReference>
<dbReference type="FunFam" id="3.40.1810.10:FF:000007">
    <property type="entry name" value="Transcription factor, MADS-box"/>
    <property type="match status" value="1"/>
</dbReference>
<comment type="caution">
    <text evidence="9">The sequence shown here is derived from an EMBL/GenBank/DDBJ whole genome shotgun (WGS) entry which is preliminary data.</text>
</comment>
<evidence type="ECO:0000256" key="6">
    <source>
        <dbReference type="SAM" id="MobiDB-lite"/>
    </source>
</evidence>
<accession>A0AAV8HPP5</accession>
<keyword evidence="4" id="KW-0804">Transcription</keyword>
<feature type="domain" description="K-box" evidence="8">
    <location>
        <begin position="239"/>
        <end position="337"/>
    </location>
</feature>
<gene>
    <name evidence="9" type="ORF">LUZ62_030142</name>
</gene>
<evidence type="ECO:0000256" key="4">
    <source>
        <dbReference type="ARBA" id="ARBA00023163"/>
    </source>
</evidence>
<dbReference type="EMBL" id="JAMFTS010000001">
    <property type="protein sequence ID" value="KAJ4817576.1"/>
    <property type="molecule type" value="Genomic_DNA"/>
</dbReference>
<feature type="compositionally biased region" description="Basic and acidic residues" evidence="6">
    <location>
        <begin position="53"/>
        <end position="71"/>
    </location>
</feature>
<evidence type="ECO:0000256" key="5">
    <source>
        <dbReference type="ARBA" id="ARBA00023242"/>
    </source>
</evidence>
<reference evidence="9" key="1">
    <citation type="submission" date="2022-08" db="EMBL/GenBank/DDBJ databases">
        <authorList>
            <person name="Marques A."/>
        </authorList>
    </citation>
    <scope>NUCLEOTIDE SEQUENCE</scope>
    <source>
        <strain evidence="9">RhyPub2mFocal</strain>
        <tissue evidence="9">Leaves</tissue>
    </source>
</reference>
<feature type="domain" description="MADS-box" evidence="7">
    <location>
        <begin position="151"/>
        <end position="211"/>
    </location>
</feature>
<feature type="compositionally biased region" description="Polar residues" evidence="6">
    <location>
        <begin position="342"/>
        <end position="370"/>
    </location>
</feature>
<keyword evidence="10" id="KW-1185">Reference proteome</keyword>
<dbReference type="InterPro" id="IPR036879">
    <property type="entry name" value="TF_MADSbox_sf"/>
</dbReference>
<keyword evidence="5" id="KW-0539">Nucleus</keyword>
<feature type="region of interest" description="Disordered" evidence="6">
    <location>
        <begin position="48"/>
        <end position="83"/>
    </location>
</feature>
<evidence type="ECO:0000256" key="2">
    <source>
        <dbReference type="ARBA" id="ARBA00023015"/>
    </source>
</evidence>
<organism evidence="9 10">
    <name type="scientific">Rhynchospora pubera</name>
    <dbReference type="NCBI Taxonomy" id="906938"/>
    <lineage>
        <taxon>Eukaryota</taxon>
        <taxon>Viridiplantae</taxon>
        <taxon>Streptophyta</taxon>
        <taxon>Embryophyta</taxon>
        <taxon>Tracheophyta</taxon>
        <taxon>Spermatophyta</taxon>
        <taxon>Magnoliopsida</taxon>
        <taxon>Liliopsida</taxon>
        <taxon>Poales</taxon>
        <taxon>Cyperaceae</taxon>
        <taxon>Cyperoideae</taxon>
        <taxon>Rhynchosporeae</taxon>
        <taxon>Rhynchospora</taxon>
    </lineage>
</organism>
<dbReference type="InterPro" id="IPR050142">
    <property type="entry name" value="MADS-box/MEF2_TF"/>
</dbReference>
<keyword evidence="3" id="KW-0238">DNA-binding</keyword>
<dbReference type="Proteomes" id="UP001140206">
    <property type="component" value="Chromosome 1"/>
</dbReference>
<evidence type="ECO:0000259" key="7">
    <source>
        <dbReference type="PROSITE" id="PS50066"/>
    </source>
</evidence>
<dbReference type="InterPro" id="IPR002100">
    <property type="entry name" value="TF_MADSbox"/>
</dbReference>
<evidence type="ECO:0000259" key="8">
    <source>
        <dbReference type="PROSITE" id="PS51297"/>
    </source>
</evidence>
<dbReference type="PRINTS" id="PR00404">
    <property type="entry name" value="MADSDOMAIN"/>
</dbReference>
<dbReference type="GO" id="GO:0005634">
    <property type="term" value="C:nucleus"/>
    <property type="evidence" value="ECO:0007669"/>
    <property type="project" value="UniProtKB-SubCell"/>
</dbReference>
<dbReference type="InterPro" id="IPR002487">
    <property type="entry name" value="TF_Kbox"/>
</dbReference>
<protein>
    <submittedName>
        <fullName evidence="9">MADS box transcription factor</fullName>
    </submittedName>
</protein>
<sequence>MINPLWWTRGRLLDVVEAVEKACHRFPCLSRASRIRFYESYGPTDIRPLPLAESRERERERESEKEEKGDRSLFPSPPQTSVPPIPFISSNPLSLSLLCIFVASPNPISIGDSFHFLFPFSCFSLPPKPSSFYWLVLNFSNTLSLFPLVAMAREKLKLRRIDNTAARQVTFSKRRKGLFKKAEELSILCDAEVALIVFSSTGKLFQFSSSSMKETLDKYSGHSKDHDGPDHKPATPLDLNIEQTNCEELSKKVASASLQLKQMRGEELDKLSVVELQQLENKLEEGLSRVLNRKGQLMMEQIDGLRQKLFLKFLTQGMALEDENRRLRQQVVQISMAGRPASNDTENTQIEEGQSSESVMTALHSGSSQDYNEDSSDTSLRLGLSCAGWK</sequence>
<dbReference type="GO" id="GO:0000977">
    <property type="term" value="F:RNA polymerase II transcription regulatory region sequence-specific DNA binding"/>
    <property type="evidence" value="ECO:0007669"/>
    <property type="project" value="InterPro"/>
</dbReference>
<dbReference type="InterPro" id="IPR033896">
    <property type="entry name" value="MEF2-like_N"/>
</dbReference>
<feature type="region of interest" description="Disordered" evidence="6">
    <location>
        <begin position="337"/>
        <end position="379"/>
    </location>
</feature>
<dbReference type="PROSITE" id="PS00350">
    <property type="entry name" value="MADS_BOX_1"/>
    <property type="match status" value="1"/>
</dbReference>
<evidence type="ECO:0000256" key="1">
    <source>
        <dbReference type="ARBA" id="ARBA00004123"/>
    </source>
</evidence>
<dbReference type="PROSITE" id="PS51297">
    <property type="entry name" value="K_BOX"/>
    <property type="match status" value="1"/>
</dbReference>
<evidence type="ECO:0000256" key="3">
    <source>
        <dbReference type="ARBA" id="ARBA00023125"/>
    </source>
</evidence>
<evidence type="ECO:0000313" key="9">
    <source>
        <dbReference type="EMBL" id="KAJ4817576.1"/>
    </source>
</evidence>
<name>A0AAV8HPP5_9POAL</name>
<keyword evidence="2" id="KW-0805">Transcription regulation</keyword>
<dbReference type="Gene3D" id="3.40.1810.10">
    <property type="entry name" value="Transcription factor, MADS-box"/>
    <property type="match status" value="1"/>
</dbReference>
<proteinExistence type="predicted"/>
<dbReference type="GO" id="GO:0045944">
    <property type="term" value="P:positive regulation of transcription by RNA polymerase II"/>
    <property type="evidence" value="ECO:0007669"/>
    <property type="project" value="InterPro"/>
</dbReference>
<dbReference type="GO" id="GO:0046983">
    <property type="term" value="F:protein dimerization activity"/>
    <property type="evidence" value="ECO:0007669"/>
    <property type="project" value="InterPro"/>
</dbReference>